<evidence type="ECO:0000259" key="2">
    <source>
        <dbReference type="Pfam" id="PF25006"/>
    </source>
</evidence>
<comment type="caution">
    <text evidence="3">The sequence shown here is derived from an EMBL/GenBank/DDBJ whole genome shotgun (WGS) entry which is preliminary data.</text>
</comment>
<feature type="non-terminal residue" evidence="3">
    <location>
        <position position="228"/>
    </location>
</feature>
<dbReference type="Proteomes" id="UP000780801">
    <property type="component" value="Unassembled WGS sequence"/>
</dbReference>
<feature type="region of interest" description="Disordered" evidence="1">
    <location>
        <begin position="1"/>
        <end position="26"/>
    </location>
</feature>
<dbReference type="EMBL" id="JAABOA010006729">
    <property type="protein sequence ID" value="KAF9555217.1"/>
    <property type="molecule type" value="Genomic_DNA"/>
</dbReference>
<keyword evidence="4" id="KW-1185">Reference proteome</keyword>
<dbReference type="OrthoDB" id="10591722at2759"/>
<dbReference type="Pfam" id="PF25006">
    <property type="entry name" value="DUF7783"/>
    <property type="match status" value="1"/>
</dbReference>
<organism evidence="3 4">
    <name type="scientific">Lunasporangiospora selenospora</name>
    <dbReference type="NCBI Taxonomy" id="979761"/>
    <lineage>
        <taxon>Eukaryota</taxon>
        <taxon>Fungi</taxon>
        <taxon>Fungi incertae sedis</taxon>
        <taxon>Mucoromycota</taxon>
        <taxon>Mortierellomycotina</taxon>
        <taxon>Mortierellomycetes</taxon>
        <taxon>Mortierellales</taxon>
        <taxon>Mortierellaceae</taxon>
        <taxon>Lunasporangiospora</taxon>
    </lineage>
</organism>
<feature type="non-terminal residue" evidence="3">
    <location>
        <position position="1"/>
    </location>
</feature>
<sequence length="228" mass="23944">TRAGSPLLQDDDGQPGPLADLRKPSGSSAPVVVAEFADGLPPLPPVSNPFETEPSWVSLAEHTSGALHNLVQSAEHGYKAYYSIQAAQVVESIRVIDDVANSVNQFISVAQSVGVAVHDVDAKLILDTEAPMESRAARKLSRALSSTLSRPSFDSNADRAGHRRSLGSTSVLAQLDYYSKSACKAIALLSIQISKAIDSSYGLSPNELSGSRLSTGSSILNTAQASQL</sequence>
<accession>A0A9P6FJ79</accession>
<proteinExistence type="predicted"/>
<reference evidence="3" key="1">
    <citation type="journal article" date="2020" name="Fungal Divers.">
        <title>Resolving the Mortierellaceae phylogeny through synthesis of multi-gene phylogenetics and phylogenomics.</title>
        <authorList>
            <person name="Vandepol N."/>
            <person name="Liber J."/>
            <person name="Desiro A."/>
            <person name="Na H."/>
            <person name="Kennedy M."/>
            <person name="Barry K."/>
            <person name="Grigoriev I.V."/>
            <person name="Miller A.N."/>
            <person name="O'Donnell K."/>
            <person name="Stajich J.E."/>
            <person name="Bonito G."/>
        </authorList>
    </citation>
    <scope>NUCLEOTIDE SEQUENCE</scope>
    <source>
        <strain evidence="3">KOD1015</strain>
    </source>
</reference>
<feature type="domain" description="DUF7783" evidence="2">
    <location>
        <begin position="53"/>
        <end position="95"/>
    </location>
</feature>
<dbReference type="AlphaFoldDB" id="A0A9P6FJ79"/>
<evidence type="ECO:0000313" key="3">
    <source>
        <dbReference type="EMBL" id="KAF9555217.1"/>
    </source>
</evidence>
<evidence type="ECO:0000313" key="4">
    <source>
        <dbReference type="Proteomes" id="UP000780801"/>
    </source>
</evidence>
<protein>
    <recommendedName>
        <fullName evidence="2">DUF7783 domain-containing protein</fullName>
    </recommendedName>
</protein>
<evidence type="ECO:0000256" key="1">
    <source>
        <dbReference type="SAM" id="MobiDB-lite"/>
    </source>
</evidence>
<gene>
    <name evidence="3" type="ORF">BGW38_009264</name>
</gene>
<dbReference type="InterPro" id="IPR056685">
    <property type="entry name" value="DUF7783"/>
</dbReference>
<name>A0A9P6FJ79_9FUNG</name>